<feature type="compositionally biased region" description="Acidic residues" evidence="2">
    <location>
        <begin position="26"/>
        <end position="41"/>
    </location>
</feature>
<sequence>MSKAKIQAQREKILLEESDGSQGYSDTEEAVMDLPSDSEEEAWGRSKKTFYSADASSEDLKDEAAEARKLQRKQLSSMSEDDFVKSRVALSKSGPVTLDLSDDDDDILEDKYASESDLVGLDVESLEVLLPEDEKLEIIEKHAPETKQFLGEFRKSIAEMRNHIEPVLGKLKASKTDKGLCFLETKYQLLIGYCANLAYYLLLKVQGKGIKDHPVIERLIKYRLLIEKIKPMEVKLQYQIDKLLNAAAGKAVATGGDDEDEKSLAFRPNLDRLESAGSSDESDSGAYKAPKVAPVHFRDSKSKVDKLDEREKILASRSRLLADIQADLEDCPEEESTDPVYGRSKQGSSSKKRDEYEEDNFLRLTLSKKELRQIEKQQAKPVDELEDLNDFFRETEKTGKSGKSALDRLLGTKAAKSKRTGGDDDVPAKRPKKQKKTSQVDDEIASDMSEIEDDLGEYEDDMYKMAKARSSFKKSGPQSKPVQYRSLRDSTPGADRPVTYEMMKNKGLTPHRPKEVRNPRVRQRQKWESAQKKIKSFKSVASGASKQYSGETSGIRTNVSRSVKF</sequence>
<evidence type="ECO:0000313" key="4">
    <source>
        <dbReference type="EMBL" id="PJF19702.1"/>
    </source>
</evidence>
<feature type="domain" description="Sas10 C-terminal" evidence="3">
    <location>
        <begin position="495"/>
        <end position="565"/>
    </location>
</feature>
<dbReference type="STRING" id="1246581.A0A2H9TPP3"/>
<comment type="caution">
    <text evidence="4">The sequence shown here is derived from an EMBL/GenBank/DDBJ whole genome shotgun (WGS) entry which is preliminary data.</text>
</comment>
<dbReference type="InterPro" id="IPR007146">
    <property type="entry name" value="Sas10/Utp3/C1D"/>
</dbReference>
<dbReference type="InterPro" id="IPR018972">
    <property type="entry name" value="Sas10_C_dom"/>
</dbReference>
<dbReference type="GO" id="GO:0000462">
    <property type="term" value="P:maturation of SSU-rRNA from tricistronic rRNA transcript (SSU-rRNA, 5.8S rRNA, LSU-rRNA)"/>
    <property type="evidence" value="ECO:0007669"/>
    <property type="project" value="TreeGrafter"/>
</dbReference>
<feature type="region of interest" description="Disordered" evidence="2">
    <location>
        <begin position="330"/>
        <end position="359"/>
    </location>
</feature>
<feature type="compositionally biased region" description="Acidic residues" evidence="2">
    <location>
        <begin position="440"/>
        <end position="457"/>
    </location>
</feature>
<dbReference type="Pfam" id="PF09368">
    <property type="entry name" value="Sas10"/>
    <property type="match status" value="1"/>
</dbReference>
<dbReference type="Pfam" id="PF04000">
    <property type="entry name" value="Sas10_Utp3"/>
    <property type="match status" value="1"/>
</dbReference>
<proteinExistence type="predicted"/>
<dbReference type="GO" id="GO:0032040">
    <property type="term" value="C:small-subunit processome"/>
    <property type="evidence" value="ECO:0007669"/>
    <property type="project" value="TreeGrafter"/>
</dbReference>
<feature type="region of interest" description="Disordered" evidence="2">
    <location>
        <begin position="1"/>
        <end position="73"/>
    </location>
</feature>
<keyword evidence="1" id="KW-0597">Phosphoprotein</keyword>
<evidence type="ECO:0000256" key="1">
    <source>
        <dbReference type="ARBA" id="ARBA00022553"/>
    </source>
</evidence>
<feature type="compositionally biased region" description="Basic and acidic residues" evidence="2">
    <location>
        <begin position="58"/>
        <end position="69"/>
    </location>
</feature>
<evidence type="ECO:0000313" key="5">
    <source>
        <dbReference type="Proteomes" id="UP000240830"/>
    </source>
</evidence>
<dbReference type="OrthoDB" id="203440at2759"/>
<gene>
    <name evidence="4" type="ORF">PSACC_00481</name>
</gene>
<feature type="region of interest" description="Disordered" evidence="2">
    <location>
        <begin position="469"/>
        <end position="565"/>
    </location>
</feature>
<dbReference type="Proteomes" id="UP000240830">
    <property type="component" value="Unassembled WGS sequence"/>
</dbReference>
<dbReference type="EMBL" id="MTSL01000046">
    <property type="protein sequence ID" value="PJF19702.1"/>
    <property type="molecule type" value="Genomic_DNA"/>
</dbReference>
<evidence type="ECO:0000259" key="3">
    <source>
        <dbReference type="Pfam" id="PF09368"/>
    </source>
</evidence>
<dbReference type="PANTHER" id="PTHR13237">
    <property type="entry name" value="SOMETHING ABOUT SILENCING PROTEIN 10-RELATED"/>
    <property type="match status" value="1"/>
</dbReference>
<name>A0A2H9TPP3_9FUNG</name>
<reference evidence="4 5" key="1">
    <citation type="submission" date="2016-10" db="EMBL/GenBank/DDBJ databases">
        <title>The genome of Paramicrosporidium saccamoebae is the missing link in understanding Cryptomycota and Microsporidia evolution.</title>
        <authorList>
            <person name="Quandt C.A."/>
            <person name="Beaudet D."/>
            <person name="Corsaro D."/>
            <person name="Michel R."/>
            <person name="Corradi N."/>
            <person name="James T."/>
        </authorList>
    </citation>
    <scope>NUCLEOTIDE SEQUENCE [LARGE SCALE GENOMIC DNA]</scope>
    <source>
        <strain evidence="4 5">KSL3</strain>
    </source>
</reference>
<organism evidence="4 5">
    <name type="scientific">Paramicrosporidium saccamoebae</name>
    <dbReference type="NCBI Taxonomy" id="1246581"/>
    <lineage>
        <taxon>Eukaryota</taxon>
        <taxon>Fungi</taxon>
        <taxon>Fungi incertae sedis</taxon>
        <taxon>Cryptomycota</taxon>
        <taxon>Cryptomycota incertae sedis</taxon>
        <taxon>Paramicrosporidium</taxon>
    </lineage>
</organism>
<evidence type="ECO:0000256" key="2">
    <source>
        <dbReference type="SAM" id="MobiDB-lite"/>
    </source>
</evidence>
<dbReference type="AlphaFoldDB" id="A0A2H9TPP3"/>
<keyword evidence="5" id="KW-1185">Reference proteome</keyword>
<accession>A0A2H9TPP3</accession>
<feature type="region of interest" description="Disordered" evidence="2">
    <location>
        <begin position="394"/>
        <end position="457"/>
    </location>
</feature>
<protein>
    <submittedName>
        <fullName evidence="4">Sas10 domain-containing protein</fullName>
    </submittedName>
</protein>
<feature type="compositionally biased region" description="Polar residues" evidence="2">
    <location>
        <begin position="542"/>
        <end position="565"/>
    </location>
</feature>